<keyword evidence="3" id="KW-1185">Reference proteome</keyword>
<dbReference type="Pfam" id="PF08309">
    <property type="entry name" value="LVIVD"/>
    <property type="match status" value="2"/>
</dbReference>
<reference evidence="2" key="1">
    <citation type="submission" date="2014-07" db="EMBL/GenBank/DDBJ databases">
        <title>Methanogenic archaea and the global carbon cycle.</title>
        <authorList>
            <person name="Henriksen J.R."/>
            <person name="Luke J."/>
            <person name="Reinhart S."/>
            <person name="Benedict M.N."/>
            <person name="Youngblut N.D."/>
            <person name="Metcalf M.E."/>
            <person name="Whitaker R.J."/>
            <person name="Metcalf W.W."/>
        </authorList>
    </citation>
    <scope>NUCLEOTIDE SEQUENCE [LARGE SCALE GENOMIC DNA]</scope>
    <source>
        <strain evidence="2">3</strain>
    </source>
</reference>
<feature type="region of interest" description="Disordered" evidence="1">
    <location>
        <begin position="57"/>
        <end position="102"/>
    </location>
</feature>
<proteinExistence type="predicted"/>
<evidence type="ECO:0000313" key="2">
    <source>
        <dbReference type="EMBL" id="AKB83784.1"/>
    </source>
</evidence>
<feature type="compositionally biased region" description="Basic and acidic residues" evidence="1">
    <location>
        <begin position="86"/>
        <end position="102"/>
    </location>
</feature>
<dbReference type="Proteomes" id="UP000033066">
    <property type="component" value="Chromosome"/>
</dbReference>
<dbReference type="PATRIC" id="fig|1434107.4.peg.4044"/>
<dbReference type="EMBL" id="CP009517">
    <property type="protein sequence ID" value="AKB83784.1"/>
    <property type="molecule type" value="Genomic_DNA"/>
</dbReference>
<feature type="compositionally biased region" description="Polar residues" evidence="1">
    <location>
        <begin position="57"/>
        <end position="85"/>
    </location>
</feature>
<organism evidence="2 3">
    <name type="scientific">Methanosarcina barkeri 3</name>
    <dbReference type="NCBI Taxonomy" id="1434107"/>
    <lineage>
        <taxon>Archaea</taxon>
        <taxon>Methanobacteriati</taxon>
        <taxon>Methanobacteriota</taxon>
        <taxon>Stenosarchaea group</taxon>
        <taxon>Methanomicrobia</taxon>
        <taxon>Methanosarcinales</taxon>
        <taxon>Methanosarcinaceae</taxon>
        <taxon>Methanosarcina</taxon>
    </lineage>
</organism>
<dbReference type="InterPro" id="IPR013211">
    <property type="entry name" value="LVIVD"/>
</dbReference>
<protein>
    <recommendedName>
        <fullName evidence="4">Cell surface protein</fullName>
    </recommendedName>
</protein>
<name>A0A0E3WZV3_METBA</name>
<dbReference type="AlphaFoldDB" id="A0A0E3WZV3"/>
<evidence type="ECO:0000256" key="1">
    <source>
        <dbReference type="SAM" id="MobiDB-lite"/>
    </source>
</evidence>
<accession>A0A0E3WZV3</accession>
<dbReference type="KEGG" id="mbak:MSBR3_3206"/>
<evidence type="ECO:0000313" key="3">
    <source>
        <dbReference type="Proteomes" id="UP000033066"/>
    </source>
</evidence>
<sequence>MIVNISNSSSPIVEGGFSSSWGILDVSISGSNIYVADSNNGILVLKANLEQSVTSVMNSSLTQPENNTQSLKQENESAVANVKQTPEQKKETRAPPKESKKTPGFELIWGIVSLLTIFYIKGSNKR</sequence>
<dbReference type="HOGENOM" id="CLU_1976508_0_0_2"/>
<gene>
    <name evidence="2" type="ORF">MSBR3_3206</name>
</gene>
<dbReference type="STRING" id="1434107.MSBR3_3206"/>
<evidence type="ECO:0008006" key="4">
    <source>
        <dbReference type="Google" id="ProtNLM"/>
    </source>
</evidence>